<reference evidence="6" key="1">
    <citation type="journal article" date="2022" name="BMC Genomics">
        <title>Genome sequence of the entomopathogenic Serratia entomophila isolate 626 and characterisation of the species specific itaconate degradation pathway.</title>
        <authorList>
            <person name="Vaughan A.L."/>
            <person name="Altermann E."/>
            <person name="Glare T.R."/>
            <person name="Hurst M.R.H."/>
        </authorList>
    </citation>
    <scope>NUCLEOTIDE SEQUENCE</scope>
    <source>
        <strain evidence="6">626</strain>
    </source>
</reference>
<dbReference type="CDD" id="cd06170">
    <property type="entry name" value="LuxR_C_like"/>
    <property type="match status" value="1"/>
</dbReference>
<dbReference type="SMART" id="SM00421">
    <property type="entry name" value="HTH_LUXR"/>
    <property type="match status" value="1"/>
</dbReference>
<evidence type="ECO:0000313" key="6">
    <source>
        <dbReference type="EMBL" id="USV01506.1"/>
    </source>
</evidence>
<dbReference type="SUPFAM" id="SSF46894">
    <property type="entry name" value="C-terminal effector domain of the bipartite response regulators"/>
    <property type="match status" value="1"/>
</dbReference>
<keyword evidence="1" id="KW-0805">Transcription regulation</keyword>
<evidence type="ECO:0000256" key="3">
    <source>
        <dbReference type="ARBA" id="ARBA00023159"/>
    </source>
</evidence>
<evidence type="ECO:0000256" key="1">
    <source>
        <dbReference type="ARBA" id="ARBA00023015"/>
    </source>
</evidence>
<feature type="domain" description="HTH luxR-type" evidence="5">
    <location>
        <begin position="134"/>
        <end position="191"/>
    </location>
</feature>
<dbReference type="EMBL" id="CP074347">
    <property type="protein sequence ID" value="USV01506.1"/>
    <property type="molecule type" value="Genomic_DNA"/>
</dbReference>
<dbReference type="GeneID" id="75020777"/>
<name>A0ABY5CVJ5_9GAMM</name>
<evidence type="ECO:0000256" key="4">
    <source>
        <dbReference type="ARBA" id="ARBA00023163"/>
    </source>
</evidence>
<keyword evidence="7" id="KW-1185">Reference proteome</keyword>
<dbReference type="PANTHER" id="PTHR44688:SF16">
    <property type="entry name" value="DNA-BINDING TRANSCRIPTIONAL ACTIVATOR DEVR_DOSR"/>
    <property type="match status" value="1"/>
</dbReference>
<protein>
    <submittedName>
        <fullName evidence="6">Response regulator transcription factor</fullName>
    </submittedName>
</protein>
<dbReference type="InterPro" id="IPR016032">
    <property type="entry name" value="Sig_transdc_resp-reg_C-effctor"/>
</dbReference>
<keyword evidence="2" id="KW-0238">DNA-binding</keyword>
<dbReference type="InterPro" id="IPR000792">
    <property type="entry name" value="Tscrpt_reg_LuxR_C"/>
</dbReference>
<evidence type="ECO:0000259" key="5">
    <source>
        <dbReference type="SMART" id="SM00421"/>
    </source>
</evidence>
<keyword evidence="4" id="KW-0804">Transcription</keyword>
<gene>
    <name evidence="6" type="ORF">KFQ06_02930</name>
</gene>
<keyword evidence="3" id="KW-0010">Activator</keyword>
<dbReference type="RefSeq" id="WP_234588283.1">
    <property type="nucleotide sequence ID" value="NZ_CAMIPG010000003.1"/>
</dbReference>
<dbReference type="Pfam" id="PF00196">
    <property type="entry name" value="GerE"/>
    <property type="match status" value="1"/>
</dbReference>
<organism evidence="6 7">
    <name type="scientific">Serratia entomophila</name>
    <dbReference type="NCBI Taxonomy" id="42906"/>
    <lineage>
        <taxon>Bacteria</taxon>
        <taxon>Pseudomonadati</taxon>
        <taxon>Pseudomonadota</taxon>
        <taxon>Gammaproteobacteria</taxon>
        <taxon>Enterobacterales</taxon>
        <taxon>Yersiniaceae</taxon>
        <taxon>Serratia</taxon>
    </lineage>
</organism>
<dbReference type="PANTHER" id="PTHR44688">
    <property type="entry name" value="DNA-BINDING TRANSCRIPTIONAL ACTIVATOR DEVR_DOSR"/>
    <property type="match status" value="1"/>
</dbReference>
<evidence type="ECO:0000256" key="2">
    <source>
        <dbReference type="ARBA" id="ARBA00023125"/>
    </source>
</evidence>
<dbReference type="InterPro" id="IPR036388">
    <property type="entry name" value="WH-like_DNA-bd_sf"/>
</dbReference>
<accession>A0ABY5CVJ5</accession>
<dbReference type="Gene3D" id="1.10.10.10">
    <property type="entry name" value="Winged helix-like DNA-binding domain superfamily/Winged helix DNA-binding domain"/>
    <property type="match status" value="1"/>
</dbReference>
<evidence type="ECO:0000313" key="7">
    <source>
        <dbReference type="Proteomes" id="UP001056873"/>
    </source>
</evidence>
<dbReference type="Proteomes" id="UP001056873">
    <property type="component" value="Chromosome"/>
</dbReference>
<proteinExistence type="predicted"/>
<sequence length="204" mass="24018">MNHRFIVAIQDNNRFFAQGVEHLLRDYFTRHGREVQFVRAPYSEIVDLLILTESGRGALPPCRLMDVPWRDGQTAIITIREPQHRPGISMSPCRSRRGVIGRRDKISTVTHLIDRALEWRADGAFFQARCERCTRTLTPREFEVLRCIHYELEPARVCRLLHLSPKTLSSHKRTAMRKLGFQRNHELYRWLRQGGLDFEKRVKS</sequence>